<evidence type="ECO:0000313" key="1">
    <source>
        <dbReference type="EMBL" id="KAK7299864.1"/>
    </source>
</evidence>
<reference evidence="1 2" key="1">
    <citation type="submission" date="2024-01" db="EMBL/GenBank/DDBJ databases">
        <title>The genomes of 5 underutilized Papilionoideae crops provide insights into root nodulation and disease resistance.</title>
        <authorList>
            <person name="Yuan L."/>
        </authorList>
    </citation>
    <scope>NUCLEOTIDE SEQUENCE [LARGE SCALE GENOMIC DNA]</scope>
    <source>
        <strain evidence="1">LY-2023</strain>
        <tissue evidence="1">Leaf</tissue>
    </source>
</reference>
<accession>A0AAN9JKG9</accession>
<evidence type="ECO:0000313" key="2">
    <source>
        <dbReference type="Proteomes" id="UP001359559"/>
    </source>
</evidence>
<sequence>MLVTVSLTSINLLVKNSFNERLKPILSPTTSMQIQKEIKKTVVFIECCLSHQNFQLGFCLECSIVASSPQWEFICTP</sequence>
<comment type="caution">
    <text evidence="1">The sequence shown here is derived from an EMBL/GenBank/DDBJ whole genome shotgun (WGS) entry which is preliminary data.</text>
</comment>
<proteinExistence type="predicted"/>
<protein>
    <submittedName>
        <fullName evidence="1">Uncharacterized protein</fullName>
    </submittedName>
</protein>
<dbReference type="EMBL" id="JAYKXN010000003">
    <property type="protein sequence ID" value="KAK7299864.1"/>
    <property type="molecule type" value="Genomic_DNA"/>
</dbReference>
<gene>
    <name evidence="1" type="ORF">RJT34_10692</name>
</gene>
<dbReference type="AlphaFoldDB" id="A0AAN9JKG9"/>
<name>A0AAN9JKG9_CLITE</name>
<dbReference type="Proteomes" id="UP001359559">
    <property type="component" value="Unassembled WGS sequence"/>
</dbReference>
<keyword evidence="2" id="KW-1185">Reference proteome</keyword>
<organism evidence="1 2">
    <name type="scientific">Clitoria ternatea</name>
    <name type="common">Butterfly pea</name>
    <dbReference type="NCBI Taxonomy" id="43366"/>
    <lineage>
        <taxon>Eukaryota</taxon>
        <taxon>Viridiplantae</taxon>
        <taxon>Streptophyta</taxon>
        <taxon>Embryophyta</taxon>
        <taxon>Tracheophyta</taxon>
        <taxon>Spermatophyta</taxon>
        <taxon>Magnoliopsida</taxon>
        <taxon>eudicotyledons</taxon>
        <taxon>Gunneridae</taxon>
        <taxon>Pentapetalae</taxon>
        <taxon>rosids</taxon>
        <taxon>fabids</taxon>
        <taxon>Fabales</taxon>
        <taxon>Fabaceae</taxon>
        <taxon>Papilionoideae</taxon>
        <taxon>50 kb inversion clade</taxon>
        <taxon>NPAAA clade</taxon>
        <taxon>indigoferoid/millettioid clade</taxon>
        <taxon>Phaseoleae</taxon>
        <taxon>Clitoria</taxon>
    </lineage>
</organism>